<reference evidence="2" key="1">
    <citation type="journal article" date="2023" name="G3 (Bethesda)">
        <title>Genome assembly and association tests identify interacting loci associated with vigor, precocity, and sex in interspecific pistachio rootstocks.</title>
        <authorList>
            <person name="Palmer W."/>
            <person name="Jacygrad E."/>
            <person name="Sagayaradj S."/>
            <person name="Cavanaugh K."/>
            <person name="Han R."/>
            <person name="Bertier L."/>
            <person name="Beede B."/>
            <person name="Kafkas S."/>
            <person name="Golino D."/>
            <person name="Preece J."/>
            <person name="Michelmore R."/>
        </authorList>
    </citation>
    <scope>NUCLEOTIDE SEQUENCE [LARGE SCALE GENOMIC DNA]</scope>
</reference>
<comment type="caution">
    <text evidence="1">The sequence shown here is derived from an EMBL/GenBank/DDBJ whole genome shotgun (WGS) entry which is preliminary data.</text>
</comment>
<organism evidence="1 2">
    <name type="scientific">Pistacia integerrima</name>
    <dbReference type="NCBI Taxonomy" id="434235"/>
    <lineage>
        <taxon>Eukaryota</taxon>
        <taxon>Viridiplantae</taxon>
        <taxon>Streptophyta</taxon>
        <taxon>Embryophyta</taxon>
        <taxon>Tracheophyta</taxon>
        <taxon>Spermatophyta</taxon>
        <taxon>Magnoliopsida</taxon>
        <taxon>eudicotyledons</taxon>
        <taxon>Gunneridae</taxon>
        <taxon>Pentapetalae</taxon>
        <taxon>rosids</taxon>
        <taxon>malvids</taxon>
        <taxon>Sapindales</taxon>
        <taxon>Anacardiaceae</taxon>
        <taxon>Pistacia</taxon>
    </lineage>
</organism>
<proteinExistence type="predicted"/>
<evidence type="ECO:0000313" key="2">
    <source>
        <dbReference type="Proteomes" id="UP001163603"/>
    </source>
</evidence>
<keyword evidence="2" id="KW-1185">Reference proteome</keyword>
<name>A0ACC0YSZ3_9ROSI</name>
<protein>
    <submittedName>
        <fullName evidence="1">Uncharacterized protein</fullName>
    </submittedName>
</protein>
<gene>
    <name evidence="1" type="ORF">Pint_26886</name>
</gene>
<accession>A0ACC0YSZ3</accession>
<sequence length="117" mass="13776">MGNKLYARLTKSKEKNEEENEKKKKKEEKEKRKEEMEKKKEEKILIILDNVWEEIDLKSVGIPEGGDNGKCKLLLTTRKRDVLVRMGSKVVEIGFLSEEESWRLFKNTIGNLTFMFP</sequence>
<dbReference type="Proteomes" id="UP001163603">
    <property type="component" value="Chromosome 5"/>
</dbReference>
<evidence type="ECO:0000313" key="1">
    <source>
        <dbReference type="EMBL" id="KAJ0040736.1"/>
    </source>
</evidence>
<dbReference type="EMBL" id="CM047740">
    <property type="protein sequence ID" value="KAJ0040736.1"/>
    <property type="molecule type" value="Genomic_DNA"/>
</dbReference>